<dbReference type="Proteomes" id="UP000001593">
    <property type="component" value="Unassembled WGS sequence"/>
</dbReference>
<keyword evidence="6 11" id="KW-0472">Membrane</keyword>
<keyword evidence="4 11" id="KW-1133">Transmembrane helix</keyword>
<feature type="transmembrane region" description="Helical" evidence="11">
    <location>
        <begin position="169"/>
        <end position="190"/>
    </location>
</feature>
<accession>A7SGL8</accession>
<feature type="transmembrane region" description="Helical" evidence="11">
    <location>
        <begin position="255"/>
        <end position="278"/>
    </location>
</feature>
<evidence type="ECO:0000256" key="7">
    <source>
        <dbReference type="ARBA" id="ARBA00023170"/>
    </source>
</evidence>
<organism evidence="13 14">
    <name type="scientific">Nematostella vectensis</name>
    <name type="common">Starlet sea anemone</name>
    <dbReference type="NCBI Taxonomy" id="45351"/>
    <lineage>
        <taxon>Eukaryota</taxon>
        <taxon>Metazoa</taxon>
        <taxon>Cnidaria</taxon>
        <taxon>Anthozoa</taxon>
        <taxon>Hexacorallia</taxon>
        <taxon>Actiniaria</taxon>
        <taxon>Edwardsiidae</taxon>
        <taxon>Nematostella</taxon>
    </lineage>
</organism>
<feature type="transmembrane region" description="Helical" evidence="11">
    <location>
        <begin position="202"/>
        <end position="224"/>
    </location>
</feature>
<dbReference type="EMBL" id="DS469653">
    <property type="protein sequence ID" value="EDO37158.1"/>
    <property type="molecule type" value="Genomic_DNA"/>
</dbReference>
<dbReference type="InterPro" id="IPR017452">
    <property type="entry name" value="GPCR_Rhodpsn_7TM"/>
</dbReference>
<name>A7SGL8_NEMVE</name>
<evidence type="ECO:0000256" key="11">
    <source>
        <dbReference type="SAM" id="Phobius"/>
    </source>
</evidence>
<dbReference type="PROSITE" id="PS50262">
    <property type="entry name" value="G_PROTEIN_RECEP_F1_2"/>
    <property type="match status" value="1"/>
</dbReference>
<evidence type="ECO:0000256" key="4">
    <source>
        <dbReference type="ARBA" id="ARBA00022989"/>
    </source>
</evidence>
<evidence type="ECO:0000256" key="9">
    <source>
        <dbReference type="ARBA" id="ARBA00023224"/>
    </source>
</evidence>
<dbReference type="HOGENOM" id="CLU_009579_14_0_1"/>
<dbReference type="SUPFAM" id="SSF81321">
    <property type="entry name" value="Family A G protein-coupled receptor-like"/>
    <property type="match status" value="1"/>
</dbReference>
<reference evidence="13 14" key="1">
    <citation type="journal article" date="2007" name="Science">
        <title>Sea anemone genome reveals ancestral eumetazoan gene repertoire and genomic organization.</title>
        <authorList>
            <person name="Putnam N.H."/>
            <person name="Srivastava M."/>
            <person name="Hellsten U."/>
            <person name="Dirks B."/>
            <person name="Chapman J."/>
            <person name="Salamov A."/>
            <person name="Terry A."/>
            <person name="Shapiro H."/>
            <person name="Lindquist E."/>
            <person name="Kapitonov V.V."/>
            <person name="Jurka J."/>
            <person name="Genikhovich G."/>
            <person name="Grigoriev I.V."/>
            <person name="Lucas S.M."/>
            <person name="Steele R.E."/>
            <person name="Finnerty J.R."/>
            <person name="Technau U."/>
            <person name="Martindale M.Q."/>
            <person name="Rokhsar D.S."/>
        </authorList>
    </citation>
    <scope>NUCLEOTIDE SEQUENCE [LARGE SCALE GENOMIC DNA]</scope>
    <source>
        <strain evidence="14">CH2 X CH6</strain>
    </source>
</reference>
<evidence type="ECO:0000256" key="10">
    <source>
        <dbReference type="SAM" id="MobiDB-lite"/>
    </source>
</evidence>
<evidence type="ECO:0000256" key="3">
    <source>
        <dbReference type="ARBA" id="ARBA00022692"/>
    </source>
</evidence>
<dbReference type="Gene3D" id="1.20.1070.10">
    <property type="entry name" value="Rhodopsin 7-helix transmembrane proteins"/>
    <property type="match status" value="1"/>
</dbReference>
<feature type="transmembrane region" description="Helical" evidence="11">
    <location>
        <begin position="84"/>
        <end position="110"/>
    </location>
</feature>
<dbReference type="GO" id="GO:0005886">
    <property type="term" value="C:plasma membrane"/>
    <property type="evidence" value="ECO:0000318"/>
    <property type="project" value="GO_Central"/>
</dbReference>
<dbReference type="AlphaFoldDB" id="A7SGL8"/>
<keyword evidence="2" id="KW-1003">Cell membrane</keyword>
<dbReference type="GO" id="GO:0001609">
    <property type="term" value="F:G protein-coupled adenosine receptor activity"/>
    <property type="evidence" value="ECO:0000318"/>
    <property type="project" value="GO_Central"/>
</dbReference>
<feature type="transmembrane region" description="Helical" evidence="11">
    <location>
        <begin position="130"/>
        <end position="157"/>
    </location>
</feature>
<dbReference type="InParanoid" id="A7SGL8"/>
<dbReference type="PANTHER" id="PTHR24246:SF27">
    <property type="entry name" value="ADENOSINE RECEPTOR, ISOFORM A"/>
    <property type="match status" value="1"/>
</dbReference>
<comment type="subcellular location">
    <subcellularLocation>
        <location evidence="1">Cell membrane</location>
        <topology evidence="1">Multi-pass membrane protein</topology>
    </subcellularLocation>
</comment>
<feature type="transmembrane region" description="Helical" evidence="11">
    <location>
        <begin position="50"/>
        <end position="72"/>
    </location>
</feature>
<gene>
    <name evidence="13" type="ORF">NEMVEDRAFT_v1g211994</name>
</gene>
<feature type="region of interest" description="Disordered" evidence="10">
    <location>
        <begin position="1"/>
        <end position="29"/>
    </location>
</feature>
<dbReference type="GO" id="GO:0007186">
    <property type="term" value="P:G protein-coupled receptor signaling pathway"/>
    <property type="evidence" value="ECO:0000318"/>
    <property type="project" value="GO_Central"/>
</dbReference>
<dbReference type="OrthoDB" id="5976063at2759"/>
<dbReference type="PhylomeDB" id="A7SGL8"/>
<keyword evidence="8" id="KW-0325">Glycoprotein</keyword>
<evidence type="ECO:0000256" key="6">
    <source>
        <dbReference type="ARBA" id="ARBA00023136"/>
    </source>
</evidence>
<feature type="compositionally biased region" description="Polar residues" evidence="10">
    <location>
        <begin position="1"/>
        <end position="10"/>
    </location>
</feature>
<evidence type="ECO:0000313" key="13">
    <source>
        <dbReference type="EMBL" id="EDO37158.1"/>
    </source>
</evidence>
<keyword evidence="14" id="KW-1185">Reference proteome</keyword>
<feature type="transmembrane region" description="Helical" evidence="11">
    <location>
        <begin position="290"/>
        <end position="310"/>
    </location>
</feature>
<dbReference type="OMA" id="HISYRRQ"/>
<keyword evidence="5" id="KW-0297">G-protein coupled receptor</keyword>
<protein>
    <recommendedName>
        <fullName evidence="12">G-protein coupled receptors family 1 profile domain-containing protein</fullName>
    </recommendedName>
</protein>
<keyword evidence="7" id="KW-0675">Receptor</keyword>
<dbReference type="InterPro" id="IPR000276">
    <property type="entry name" value="GPCR_Rhodpsn"/>
</dbReference>
<dbReference type="Pfam" id="PF00001">
    <property type="entry name" value="7tm_1"/>
    <property type="match status" value="1"/>
</dbReference>
<evidence type="ECO:0000256" key="8">
    <source>
        <dbReference type="ARBA" id="ARBA00023180"/>
    </source>
</evidence>
<keyword evidence="3 11" id="KW-0812">Transmembrane</keyword>
<evidence type="ECO:0000256" key="1">
    <source>
        <dbReference type="ARBA" id="ARBA00004651"/>
    </source>
</evidence>
<keyword evidence="9" id="KW-0807">Transducer</keyword>
<feature type="domain" description="G-protein coupled receptors family 1 profile" evidence="12">
    <location>
        <begin position="63"/>
        <end position="315"/>
    </location>
</feature>
<evidence type="ECO:0000313" key="14">
    <source>
        <dbReference type="Proteomes" id="UP000001593"/>
    </source>
</evidence>
<sequence>MEEAQTTPMSYTLPHFRDGNSSKGNTSMRGNNTDSSALWESFLTVCYVSAIYLCVLSFLTILANGLLLFGLFKQRTLRPRHPATVFIIGLAIADFVTGATVMPLFAYFYFRVSKDEITAYDYNTVLRAGGIISGVTMNVSFLVILFLSWSQLLAIVYPHRNNNYVTKERAVICVVSIWVYSCVFAFSNLMGVPNDVYQKLDVYVNLTGVHILVLVTHVCLNIAYKRQLVHLAPLNESSQNNSRAERTKRSQKHLVVINLLLTTCLLIFVLPVTIMWYINLYRKSSNEEERIRTTIASVLIDTILYLKFFIDPFIYAMRLRKFRVAVVDAIRGRTSSMLSTTVQPPRSRLNTMR</sequence>
<dbReference type="PRINTS" id="PR00237">
    <property type="entry name" value="GPCRRHODOPSN"/>
</dbReference>
<dbReference type="PANTHER" id="PTHR24246">
    <property type="entry name" value="OLFACTORY RECEPTOR AND ADENOSINE RECEPTOR"/>
    <property type="match status" value="1"/>
</dbReference>
<dbReference type="CDD" id="cd00637">
    <property type="entry name" value="7tm_classA_rhodopsin-like"/>
    <property type="match status" value="1"/>
</dbReference>
<evidence type="ECO:0000256" key="2">
    <source>
        <dbReference type="ARBA" id="ARBA00022475"/>
    </source>
</evidence>
<evidence type="ECO:0000259" key="12">
    <source>
        <dbReference type="PROSITE" id="PS50262"/>
    </source>
</evidence>
<evidence type="ECO:0000256" key="5">
    <source>
        <dbReference type="ARBA" id="ARBA00023040"/>
    </source>
</evidence>
<dbReference type="KEGG" id="nve:5508666"/>
<proteinExistence type="predicted"/>